<name>A0A8T0QFM2_PANVG</name>
<protein>
    <recommendedName>
        <fullName evidence="5">Zinc finger GRF-type domain-containing protein</fullName>
    </recommendedName>
</protein>
<feature type="region of interest" description="Disordered" evidence="1">
    <location>
        <begin position="1"/>
        <end position="31"/>
    </location>
</feature>
<organism evidence="3 4">
    <name type="scientific">Panicum virgatum</name>
    <name type="common">Blackwell switchgrass</name>
    <dbReference type="NCBI Taxonomy" id="38727"/>
    <lineage>
        <taxon>Eukaryota</taxon>
        <taxon>Viridiplantae</taxon>
        <taxon>Streptophyta</taxon>
        <taxon>Embryophyta</taxon>
        <taxon>Tracheophyta</taxon>
        <taxon>Spermatophyta</taxon>
        <taxon>Magnoliopsida</taxon>
        <taxon>Liliopsida</taxon>
        <taxon>Poales</taxon>
        <taxon>Poaceae</taxon>
        <taxon>PACMAD clade</taxon>
        <taxon>Panicoideae</taxon>
        <taxon>Panicodae</taxon>
        <taxon>Paniceae</taxon>
        <taxon>Panicinae</taxon>
        <taxon>Panicum</taxon>
        <taxon>Panicum sect. Hiantes</taxon>
    </lineage>
</organism>
<proteinExistence type="predicted"/>
<keyword evidence="2" id="KW-0812">Transmembrane</keyword>
<feature type="transmembrane region" description="Helical" evidence="2">
    <location>
        <begin position="153"/>
        <end position="171"/>
    </location>
</feature>
<evidence type="ECO:0000313" key="3">
    <source>
        <dbReference type="EMBL" id="KAG2571629.1"/>
    </source>
</evidence>
<evidence type="ECO:0000313" key="4">
    <source>
        <dbReference type="Proteomes" id="UP000823388"/>
    </source>
</evidence>
<evidence type="ECO:0008006" key="5">
    <source>
        <dbReference type="Google" id="ProtNLM"/>
    </source>
</evidence>
<feature type="compositionally biased region" description="Low complexity" evidence="1">
    <location>
        <begin position="1"/>
        <end position="18"/>
    </location>
</feature>
<evidence type="ECO:0000256" key="2">
    <source>
        <dbReference type="SAM" id="Phobius"/>
    </source>
</evidence>
<dbReference type="AlphaFoldDB" id="A0A8T0QFM2"/>
<dbReference type="EMBL" id="CM029049">
    <property type="protein sequence ID" value="KAG2571629.1"/>
    <property type="molecule type" value="Genomic_DNA"/>
</dbReference>
<keyword evidence="2" id="KW-0472">Membrane</keyword>
<gene>
    <name evidence="3" type="ORF">PVAP13_7KG108875</name>
</gene>
<keyword evidence="4" id="KW-1185">Reference proteome</keyword>
<sequence length="174" mass="19242">MSRSRSSTASPSATGASRMVQGASESRWDREQFPLGEEIGLPLIPRPDCGLARVIERRSGKEGKNHLHVYFKCSRNGYPKLCGFYGFQRQYLDKLEELGIVTILKFAAQAPGEEPAAKANATSVKQDMEMKVEGKEAAKIEAKVEALVWKLNLSMLVFAVALGCVFMYLALKLK</sequence>
<dbReference type="Proteomes" id="UP000823388">
    <property type="component" value="Chromosome 7K"/>
</dbReference>
<accession>A0A8T0QFM2</accession>
<reference evidence="3" key="1">
    <citation type="submission" date="2020-05" db="EMBL/GenBank/DDBJ databases">
        <title>WGS assembly of Panicum virgatum.</title>
        <authorList>
            <person name="Lovell J.T."/>
            <person name="Jenkins J."/>
            <person name="Shu S."/>
            <person name="Juenger T.E."/>
            <person name="Schmutz J."/>
        </authorList>
    </citation>
    <scope>NUCLEOTIDE SEQUENCE</scope>
    <source>
        <strain evidence="3">AP13</strain>
    </source>
</reference>
<keyword evidence="2" id="KW-1133">Transmembrane helix</keyword>
<evidence type="ECO:0000256" key="1">
    <source>
        <dbReference type="SAM" id="MobiDB-lite"/>
    </source>
</evidence>
<comment type="caution">
    <text evidence="3">The sequence shown here is derived from an EMBL/GenBank/DDBJ whole genome shotgun (WGS) entry which is preliminary data.</text>
</comment>